<sequence>MQLHRRASGARVRGLRLAAAALVALAAAGCASSTASPAADGRTSVVASTAVWAGIAEQIGGSSVDVQTIVPQGQDPHEFQVTPADALTVDRADVLLANGGGYDAFFTSLIRGVSASAPVIDAAALHADQPETDDHDHTHGAINEHLWFDLDTVEAVADDLAGQLATIAPAEADAFHARADSLHAELRSLQNRSAAIAAGRPRPVVATEPVAHYLLTGAGIEDLTPPEFGEAIEHGSDPAPAVIAQLTSLLSGGEVSALVYNTQTESPTTEAMLRAAGRAGLPVVEVAESPPDGVPYTAWVDTILTALGKATAR</sequence>
<dbReference type="SUPFAM" id="SSF53807">
    <property type="entry name" value="Helical backbone' metal receptor"/>
    <property type="match status" value="1"/>
</dbReference>
<keyword evidence="8" id="KW-1185">Reference proteome</keyword>
<dbReference type="PRINTS" id="PR00690">
    <property type="entry name" value="ADHESNFAMILY"/>
</dbReference>
<dbReference type="InterPro" id="IPR006129">
    <property type="entry name" value="AdhesinB"/>
</dbReference>
<keyword evidence="4 6" id="KW-0732">Signal</keyword>
<name>A0ABP9CVX9_9ACTN</name>
<proteinExistence type="inferred from homology"/>
<keyword evidence="3" id="KW-0479">Metal-binding</keyword>
<dbReference type="Proteomes" id="UP001500839">
    <property type="component" value="Unassembled WGS sequence"/>
</dbReference>
<comment type="subcellular location">
    <subcellularLocation>
        <location evidence="1">Cell envelope</location>
    </subcellularLocation>
</comment>
<dbReference type="InterPro" id="IPR050492">
    <property type="entry name" value="Bact_metal-bind_prot9"/>
</dbReference>
<evidence type="ECO:0000256" key="4">
    <source>
        <dbReference type="ARBA" id="ARBA00022729"/>
    </source>
</evidence>
<comment type="caution">
    <text evidence="7">The sequence shown here is derived from an EMBL/GenBank/DDBJ whole genome shotgun (WGS) entry which is preliminary data.</text>
</comment>
<evidence type="ECO:0000313" key="7">
    <source>
        <dbReference type="EMBL" id="GAA4819918.1"/>
    </source>
</evidence>
<evidence type="ECO:0000256" key="2">
    <source>
        <dbReference type="ARBA" id="ARBA00022448"/>
    </source>
</evidence>
<organism evidence="7 8">
    <name type="scientific">Tomitella cavernea</name>
    <dbReference type="NCBI Taxonomy" id="1387982"/>
    <lineage>
        <taxon>Bacteria</taxon>
        <taxon>Bacillati</taxon>
        <taxon>Actinomycetota</taxon>
        <taxon>Actinomycetes</taxon>
        <taxon>Mycobacteriales</taxon>
        <taxon>Tomitella</taxon>
    </lineage>
</organism>
<evidence type="ECO:0000256" key="1">
    <source>
        <dbReference type="ARBA" id="ARBA00004196"/>
    </source>
</evidence>
<dbReference type="PANTHER" id="PTHR42953">
    <property type="entry name" value="HIGH-AFFINITY ZINC UPTAKE SYSTEM PROTEIN ZNUA-RELATED"/>
    <property type="match status" value="1"/>
</dbReference>
<dbReference type="Pfam" id="PF01297">
    <property type="entry name" value="ZnuA"/>
    <property type="match status" value="1"/>
</dbReference>
<gene>
    <name evidence="7" type="ORF">GCM10023353_29540</name>
</gene>
<dbReference type="InterPro" id="IPR006127">
    <property type="entry name" value="ZnuA-like"/>
</dbReference>
<evidence type="ECO:0000313" key="8">
    <source>
        <dbReference type="Proteomes" id="UP001500839"/>
    </source>
</evidence>
<comment type="similarity">
    <text evidence="5">Belongs to the bacterial solute-binding protein 9 family.</text>
</comment>
<evidence type="ECO:0000256" key="6">
    <source>
        <dbReference type="SAM" id="SignalP"/>
    </source>
</evidence>
<evidence type="ECO:0000256" key="3">
    <source>
        <dbReference type="ARBA" id="ARBA00022723"/>
    </source>
</evidence>
<dbReference type="Gene3D" id="3.40.50.1980">
    <property type="entry name" value="Nitrogenase molybdenum iron protein domain"/>
    <property type="match status" value="1"/>
</dbReference>
<dbReference type="PANTHER" id="PTHR42953:SF1">
    <property type="entry name" value="METAL-BINDING PROTEIN HI_0362-RELATED"/>
    <property type="match status" value="1"/>
</dbReference>
<dbReference type="RefSeq" id="WP_200173617.1">
    <property type="nucleotide sequence ID" value="NZ_BAABKQ010000001.1"/>
</dbReference>
<dbReference type="InterPro" id="IPR006128">
    <property type="entry name" value="Lipoprotein_PsaA-like"/>
</dbReference>
<dbReference type="EMBL" id="BAABKQ010000001">
    <property type="protein sequence ID" value="GAA4819918.1"/>
    <property type="molecule type" value="Genomic_DNA"/>
</dbReference>
<evidence type="ECO:0000256" key="5">
    <source>
        <dbReference type="RuleBase" id="RU003512"/>
    </source>
</evidence>
<accession>A0ABP9CVX9</accession>
<dbReference type="PRINTS" id="PR00691">
    <property type="entry name" value="ADHESINB"/>
</dbReference>
<reference evidence="8" key="1">
    <citation type="journal article" date="2019" name="Int. J. Syst. Evol. Microbiol.">
        <title>The Global Catalogue of Microorganisms (GCM) 10K type strain sequencing project: providing services to taxonomists for standard genome sequencing and annotation.</title>
        <authorList>
            <consortium name="The Broad Institute Genomics Platform"/>
            <consortium name="The Broad Institute Genome Sequencing Center for Infectious Disease"/>
            <person name="Wu L."/>
            <person name="Ma J."/>
        </authorList>
    </citation>
    <scope>NUCLEOTIDE SEQUENCE [LARGE SCALE GENOMIC DNA]</scope>
    <source>
        <strain evidence="8">JCM 18542</strain>
    </source>
</reference>
<dbReference type="PROSITE" id="PS51257">
    <property type="entry name" value="PROKAR_LIPOPROTEIN"/>
    <property type="match status" value="1"/>
</dbReference>
<feature type="chain" id="PRO_5045199171" evidence="6">
    <location>
        <begin position="39"/>
        <end position="313"/>
    </location>
</feature>
<feature type="signal peptide" evidence="6">
    <location>
        <begin position="1"/>
        <end position="38"/>
    </location>
</feature>
<protein>
    <submittedName>
        <fullName evidence="7">Zinc ABC transporter substrate-binding protein</fullName>
    </submittedName>
</protein>
<keyword evidence="2 5" id="KW-0813">Transport</keyword>